<dbReference type="SUPFAM" id="SSF75169">
    <property type="entry name" value="DsrEFH-like"/>
    <property type="match status" value="1"/>
</dbReference>
<dbReference type="RefSeq" id="WP_379889011.1">
    <property type="nucleotide sequence ID" value="NZ_JBHSDI010000057.1"/>
</dbReference>
<keyword evidence="3" id="KW-1185">Reference proteome</keyword>
<dbReference type="PANTHER" id="PTHR38780:SF1">
    <property type="entry name" value="PROTEIN TUSC"/>
    <property type="match status" value="1"/>
</dbReference>
<dbReference type="InterPro" id="IPR017462">
    <property type="entry name" value="Sulphur_relay_TusC/DsrF"/>
</dbReference>
<organism evidence="2 3">
    <name type="scientific">Marinobacter lacisalsi</name>
    <dbReference type="NCBI Taxonomy" id="475979"/>
    <lineage>
        <taxon>Bacteria</taxon>
        <taxon>Pseudomonadati</taxon>
        <taxon>Pseudomonadota</taxon>
        <taxon>Gammaproteobacteria</taxon>
        <taxon>Pseudomonadales</taxon>
        <taxon>Marinobacteraceae</taxon>
        <taxon>Marinobacter</taxon>
    </lineage>
</organism>
<dbReference type="InterPro" id="IPR003787">
    <property type="entry name" value="Sulphur_relay_DsrE/F-like"/>
</dbReference>
<evidence type="ECO:0000313" key="2">
    <source>
        <dbReference type="EMBL" id="MFC4260466.1"/>
    </source>
</evidence>
<comment type="similarity">
    <text evidence="1">Belongs to the DsrF/TusC family.</text>
</comment>
<name>A0ABV8QJH5_9GAMM</name>
<protein>
    <submittedName>
        <fullName evidence="2">DsrE family protein</fullName>
    </submittedName>
</protein>
<dbReference type="Proteomes" id="UP001595798">
    <property type="component" value="Unassembled WGS sequence"/>
</dbReference>
<evidence type="ECO:0000256" key="1">
    <source>
        <dbReference type="ARBA" id="ARBA00005996"/>
    </source>
</evidence>
<dbReference type="Pfam" id="PF02635">
    <property type="entry name" value="DsrE"/>
    <property type="match status" value="1"/>
</dbReference>
<dbReference type="EMBL" id="JBHSDI010000057">
    <property type="protein sequence ID" value="MFC4260466.1"/>
    <property type="molecule type" value="Genomic_DNA"/>
</dbReference>
<evidence type="ECO:0000313" key="3">
    <source>
        <dbReference type="Proteomes" id="UP001595798"/>
    </source>
</evidence>
<accession>A0ABV8QJH5</accession>
<sequence length="120" mass="12970">MGGREMAAIQLIVIDTPPYGDWRGREALDMALSLAAFDRPVALLFRGEGVNWLRPGQDGAALSQKTVSRNLGAARMFGVAELFADSDALARFAIERPDPEVKAVTPDAGFYGDFSQVVQL</sequence>
<dbReference type="Gene3D" id="3.40.1260.10">
    <property type="entry name" value="DsrEFH-like"/>
    <property type="match status" value="1"/>
</dbReference>
<dbReference type="PANTHER" id="PTHR38780">
    <property type="entry name" value="PROTEIN TUSC"/>
    <property type="match status" value="1"/>
</dbReference>
<comment type="caution">
    <text evidence="2">The sequence shown here is derived from an EMBL/GenBank/DDBJ whole genome shotgun (WGS) entry which is preliminary data.</text>
</comment>
<proteinExistence type="inferred from homology"/>
<dbReference type="InterPro" id="IPR027396">
    <property type="entry name" value="DsrEFH-like"/>
</dbReference>
<reference evidence="3" key="1">
    <citation type="journal article" date="2019" name="Int. J. Syst. Evol. Microbiol.">
        <title>The Global Catalogue of Microorganisms (GCM) 10K type strain sequencing project: providing services to taxonomists for standard genome sequencing and annotation.</title>
        <authorList>
            <consortium name="The Broad Institute Genomics Platform"/>
            <consortium name="The Broad Institute Genome Sequencing Center for Infectious Disease"/>
            <person name="Wu L."/>
            <person name="Ma J."/>
        </authorList>
    </citation>
    <scope>NUCLEOTIDE SEQUENCE [LARGE SCALE GENOMIC DNA]</scope>
    <source>
        <strain evidence="3">CECT 7297</strain>
    </source>
</reference>
<gene>
    <name evidence="2" type="ORF">ACFOZ5_15715</name>
</gene>